<dbReference type="Proteomes" id="UP000037507">
    <property type="component" value="Unassembled WGS sequence"/>
</dbReference>
<gene>
    <name evidence="1" type="ORF">H663_013530</name>
</gene>
<accession>A0A2T7UBT0</accession>
<dbReference type="AlphaFoldDB" id="A0A2T7UBT0"/>
<name>A0A2T7UBT0_9BURK</name>
<keyword evidence="2" id="KW-1185">Reference proteome</keyword>
<dbReference type="RefSeq" id="WP_053174236.1">
    <property type="nucleotide sequence ID" value="NZ_LFYT02000018.1"/>
</dbReference>
<evidence type="ECO:0000313" key="1">
    <source>
        <dbReference type="EMBL" id="PVE42175.1"/>
    </source>
</evidence>
<sequence>MFFLLRDKAADSLRKKTDQMTFTRFVTKYCAIDKTLNREMLHIPAKATLERMKIVACMRHTLAPKITALHRAPISFL</sequence>
<organism evidence="1 2">
    <name type="scientific">Limnohabitans planktonicus II-D5</name>
    <dbReference type="NCBI Taxonomy" id="1293045"/>
    <lineage>
        <taxon>Bacteria</taxon>
        <taxon>Pseudomonadati</taxon>
        <taxon>Pseudomonadota</taxon>
        <taxon>Betaproteobacteria</taxon>
        <taxon>Burkholderiales</taxon>
        <taxon>Comamonadaceae</taxon>
        <taxon>Limnohabitans</taxon>
    </lineage>
</organism>
<proteinExistence type="predicted"/>
<comment type="caution">
    <text evidence="1">The sequence shown here is derived from an EMBL/GenBank/DDBJ whole genome shotgun (WGS) entry which is preliminary data.</text>
</comment>
<reference evidence="1" key="1">
    <citation type="submission" date="2017-04" db="EMBL/GenBank/DDBJ databases">
        <title>Unexpected and diverse lifestyles within the genus Limnohabitans.</title>
        <authorList>
            <person name="Kasalicky V."/>
            <person name="Mehrshad M."/>
            <person name="Andrei S.-A."/>
            <person name="Salcher M."/>
            <person name="Kratochvilova H."/>
            <person name="Simek K."/>
            <person name="Ghai R."/>
        </authorList>
    </citation>
    <scope>NUCLEOTIDE SEQUENCE [LARGE SCALE GENOMIC DNA]</scope>
    <source>
        <strain evidence="1">II-D5</strain>
    </source>
</reference>
<protein>
    <submittedName>
        <fullName evidence="1">Uncharacterized protein</fullName>
    </submittedName>
</protein>
<dbReference type="STRING" id="1293045.H663_14345"/>
<dbReference type="EMBL" id="LFYT02000018">
    <property type="protein sequence ID" value="PVE42175.1"/>
    <property type="molecule type" value="Genomic_DNA"/>
</dbReference>
<evidence type="ECO:0000313" key="2">
    <source>
        <dbReference type="Proteomes" id="UP000037507"/>
    </source>
</evidence>